<sequence length="1343" mass="148194">MSHQSPTTATSKAGGKSAAGTVTVKSAGSTAKATLSVEKGKANGKQKYSKRSSNPSSSTSQAPKLVISSTRSRETSPVKVRAGSSSNRGDNRKAMSATDDRPQGGSKGSKIPKPFPMADEATNAGESSKAAERRTAARPGYATNGSRSRGGTKIHDQIAVDTSRENSPDPLEQNLSREHTKGAQVKVSGKSFHDWTNTSSLWFKIDKQRPRRVFSGTRSLPASSNKGNPVLVPDSSASSVEYGGDRRSKKPRLRSRNHSPELDPDEDVLTPRARRTRAPINDHGATDFFASMKSKTDADWEKEARVVSQDAEVKNHIGLGLQDQEDEESGALDAEDDHFNGQFTAEEIAYCEQFVERSRPCRYCGEPMPKVLSHVLQDLDVEMSLAEASLPRGRKLSWERSVEYCGRHEAETTVIPLGKRAGYPNRIDFDQTRRILERPELRSRLEAVSQDPLTSTFFTDILRTVKATGRNKWQQNEAVLAASLPGYYGDHGRNVLLEHFLLLLKWKLLRVDRSKIQPLSVSNFIQLVLVPEAAVLLIMVDKGWKCDINGESIAREEAMQIRAQSWRYGHVAFPESAREITKAGEKEWIRLYHENRHLDTPSRRRKKTRVEASMDKPMEVVEVSSDTTDPSECETDWSLSSELSDASGGGPGLQSADESDDARPVIPRSRARSERISTPNEGEDEHEDDPDTTIKLSASQASSLFDSDIDPEKFMAAAAEIEGKARMICHSAFGHLTLPRPYRTTQEDINRGVTDRFYCDAMSANLRYGSLMDEEKGKPSVPEIATSEIKINRRWAGVRGVCKILVVVLFVAFLGHRHRHHIVKHEKSGPIDWKPCFDGPHALCGTFEVPTDHDDPSYGSTWLSMAKIPHDPQSGSRLGSVYTNPGGPGGSGRAMCLRYGETIRDLVGGRFDIICFDPRGISRTVPHVNCWGQAEDQAKALRGTVLDSTFEVPLDLGDPASRALLEFQQKQALELMELQATVCNQTMGAEVLKWMGTTTLIKDMMYMKNAIDGKDEPINFHGGSYGTIVADYLVNMYPNQVGAVISHGVVDASIWSGEYYETFNLLADLLEHADAAFESFIEQTFCAEQDPSLQSCVKDTLGRIEKLWQSLYQGKQVIVDGDKRGLLPSGEARKVIFNSIQSAAALPGLMAALQAAMDEEHPNLVPLYEMAQAFRTLDHDIVNGDGYVSIGQGDLARLAVSCADQPAYPTSGRKPTARELVNNLYDGPIKASKYFGATVHLMEQHGGCQFWPRSPEPVDRFTGPWNATLRQRMLLVSNENDPITPAKSGSQVAKRQGASAHHLIQPGIGHSYLVTPSECYKQVAKRYFETGHLPDGDETICHE</sequence>
<name>A0A1Y1UE38_9TREE</name>
<dbReference type="Gene3D" id="3.40.50.1820">
    <property type="entry name" value="alpha/beta hydrolase"/>
    <property type="match status" value="1"/>
</dbReference>
<evidence type="ECO:0000256" key="1">
    <source>
        <dbReference type="ARBA" id="ARBA00002738"/>
    </source>
</evidence>
<keyword evidence="6" id="KW-0963">Cytoplasm</keyword>
<dbReference type="STRING" id="4999.A0A1Y1UE38"/>
<evidence type="ECO:0000256" key="8">
    <source>
        <dbReference type="SAM" id="MobiDB-lite"/>
    </source>
</evidence>
<keyword evidence="11" id="KW-1185">Reference proteome</keyword>
<evidence type="ECO:0000313" key="10">
    <source>
        <dbReference type="EMBL" id="ORX36311.1"/>
    </source>
</evidence>
<dbReference type="PANTHER" id="PTHR41391">
    <property type="entry name" value="RESTRICTION OF TELOMERE CAPPING PROTEIN 4"/>
    <property type="match status" value="1"/>
</dbReference>
<dbReference type="InParanoid" id="A0A1Y1UE38"/>
<feature type="compositionally biased region" description="Basic and acidic residues" evidence="8">
    <location>
        <begin position="89"/>
        <end position="102"/>
    </location>
</feature>
<evidence type="ECO:0000256" key="5">
    <source>
        <dbReference type="ARBA" id="ARBA00015162"/>
    </source>
</evidence>
<dbReference type="InterPro" id="IPR039024">
    <property type="entry name" value="RTC4"/>
</dbReference>
<reference evidence="10 11" key="1">
    <citation type="submission" date="2017-03" db="EMBL/GenBank/DDBJ databases">
        <title>Widespread Adenine N6-methylation of Active Genes in Fungi.</title>
        <authorList>
            <consortium name="DOE Joint Genome Institute"/>
            <person name="Mondo S.J."/>
            <person name="Dannebaum R.O."/>
            <person name="Kuo R.C."/>
            <person name="Louie K.B."/>
            <person name="Bewick A.J."/>
            <person name="Labutti K."/>
            <person name="Haridas S."/>
            <person name="Kuo A."/>
            <person name="Salamov A."/>
            <person name="Ahrendt S.R."/>
            <person name="Lau R."/>
            <person name="Bowen B.P."/>
            <person name="Lipzen A."/>
            <person name="Sullivan W."/>
            <person name="Andreopoulos W.B."/>
            <person name="Clum A."/>
            <person name="Lindquist E."/>
            <person name="Daum C."/>
            <person name="Northen T.R."/>
            <person name="Ramamoorthy G."/>
            <person name="Schmitz R.J."/>
            <person name="Gryganskyi A."/>
            <person name="Culley D."/>
            <person name="Magnuson J."/>
            <person name="James T.Y."/>
            <person name="O'Malley M.A."/>
            <person name="Stajich J.E."/>
            <person name="Spatafora J.W."/>
            <person name="Visel A."/>
            <person name="Grigoriev I.V."/>
        </authorList>
    </citation>
    <scope>NUCLEOTIDE SEQUENCE [LARGE SCALE GENOMIC DNA]</scope>
    <source>
        <strain evidence="10 11">NRRL Y-17943</strain>
    </source>
</reference>
<dbReference type="InterPro" id="IPR029058">
    <property type="entry name" value="AB_hydrolase_fold"/>
</dbReference>
<dbReference type="SUPFAM" id="SSF53474">
    <property type="entry name" value="alpha/beta-Hydrolases"/>
    <property type="match status" value="1"/>
</dbReference>
<feature type="compositionally biased region" description="Basic and acidic residues" evidence="8">
    <location>
        <begin position="153"/>
        <end position="167"/>
    </location>
</feature>
<feature type="compositionally biased region" description="Low complexity" evidence="8">
    <location>
        <begin position="51"/>
        <end position="60"/>
    </location>
</feature>
<comment type="subcellular location">
    <subcellularLocation>
        <location evidence="3">Cytoplasm</location>
    </subcellularLocation>
    <subcellularLocation>
        <location evidence="2">Nucleus</location>
    </subcellularLocation>
</comment>
<accession>A0A1Y1UE38</accession>
<dbReference type="EMBL" id="NBSH01000008">
    <property type="protein sequence ID" value="ORX36311.1"/>
    <property type="molecule type" value="Genomic_DNA"/>
</dbReference>
<feature type="compositionally biased region" description="Low complexity" evidence="8">
    <location>
        <begin position="7"/>
        <end position="24"/>
    </location>
</feature>
<dbReference type="OrthoDB" id="2595639at2759"/>
<feature type="region of interest" description="Disordered" evidence="8">
    <location>
        <begin position="1"/>
        <end position="191"/>
    </location>
</feature>
<gene>
    <name evidence="10" type="ORF">BD324DRAFT_651551</name>
</gene>
<feature type="compositionally biased region" description="Polar residues" evidence="8">
    <location>
        <begin position="216"/>
        <end position="227"/>
    </location>
</feature>
<dbReference type="InterPro" id="IPR013595">
    <property type="entry name" value="Pept_S33_TAP-like_C"/>
</dbReference>
<dbReference type="Pfam" id="PF08386">
    <property type="entry name" value="Abhydrolase_4"/>
    <property type="match status" value="1"/>
</dbReference>
<dbReference type="GO" id="GO:0005634">
    <property type="term" value="C:nucleus"/>
    <property type="evidence" value="ECO:0007669"/>
    <property type="project" value="UniProtKB-SubCell"/>
</dbReference>
<evidence type="ECO:0000259" key="9">
    <source>
        <dbReference type="SMART" id="SM01312"/>
    </source>
</evidence>
<feature type="compositionally biased region" description="Basic residues" evidence="8">
    <location>
        <begin position="247"/>
        <end position="257"/>
    </location>
</feature>
<evidence type="ECO:0000256" key="4">
    <source>
        <dbReference type="ARBA" id="ARBA00009461"/>
    </source>
</evidence>
<evidence type="ECO:0000256" key="3">
    <source>
        <dbReference type="ARBA" id="ARBA00004496"/>
    </source>
</evidence>
<evidence type="ECO:0000256" key="6">
    <source>
        <dbReference type="ARBA" id="ARBA00022490"/>
    </source>
</evidence>
<feature type="compositionally biased region" description="Acidic residues" evidence="8">
    <location>
        <begin position="681"/>
        <end position="691"/>
    </location>
</feature>
<proteinExistence type="inferred from homology"/>
<dbReference type="GO" id="GO:0005737">
    <property type="term" value="C:cytoplasm"/>
    <property type="evidence" value="ECO:0007669"/>
    <property type="project" value="UniProtKB-SubCell"/>
</dbReference>
<feature type="region of interest" description="Disordered" evidence="8">
    <location>
        <begin position="599"/>
        <end position="691"/>
    </location>
</feature>
<dbReference type="Proteomes" id="UP000193218">
    <property type="component" value="Unassembled WGS sequence"/>
</dbReference>
<evidence type="ECO:0000256" key="7">
    <source>
        <dbReference type="ARBA" id="ARBA00023242"/>
    </source>
</evidence>
<dbReference type="Pfam" id="PF14474">
    <property type="entry name" value="RTC4"/>
    <property type="match status" value="1"/>
</dbReference>
<evidence type="ECO:0000313" key="11">
    <source>
        <dbReference type="Proteomes" id="UP000193218"/>
    </source>
</evidence>
<comment type="caution">
    <text evidence="10">The sequence shown here is derived from an EMBL/GenBank/DDBJ whole genome shotgun (WGS) entry which is preliminary data.</text>
</comment>
<dbReference type="GeneID" id="33560160"/>
<dbReference type="SMART" id="SM01312">
    <property type="entry name" value="RTC4"/>
    <property type="match status" value="1"/>
</dbReference>
<feature type="compositionally biased region" description="Basic and acidic residues" evidence="8">
    <location>
        <begin position="609"/>
        <end position="619"/>
    </location>
</feature>
<feature type="domain" description="Restriction of telomere capping protein 4 C-terminal" evidence="9">
    <location>
        <begin position="435"/>
        <end position="575"/>
    </location>
</feature>
<dbReference type="PANTHER" id="PTHR41391:SF1">
    <property type="entry name" value="RESTRICTION OF TELOMERE CAPPING PROTEIN 4"/>
    <property type="match status" value="1"/>
</dbReference>
<keyword evidence="7" id="KW-0539">Nucleus</keyword>
<protein>
    <recommendedName>
        <fullName evidence="5">Restriction of telomere capping protein 4</fullName>
    </recommendedName>
</protein>
<comment type="function">
    <text evidence="1">May be involved in a process influencing telomere capping.</text>
</comment>
<evidence type="ECO:0000256" key="2">
    <source>
        <dbReference type="ARBA" id="ARBA00004123"/>
    </source>
</evidence>
<organism evidence="10 11">
    <name type="scientific">Kockovaella imperatae</name>
    <dbReference type="NCBI Taxonomy" id="4999"/>
    <lineage>
        <taxon>Eukaryota</taxon>
        <taxon>Fungi</taxon>
        <taxon>Dikarya</taxon>
        <taxon>Basidiomycota</taxon>
        <taxon>Agaricomycotina</taxon>
        <taxon>Tremellomycetes</taxon>
        <taxon>Tremellales</taxon>
        <taxon>Cuniculitremaceae</taxon>
        <taxon>Kockovaella</taxon>
    </lineage>
</organism>
<dbReference type="InterPro" id="IPR028094">
    <property type="entry name" value="RTC4_C"/>
</dbReference>
<feature type="region of interest" description="Disordered" evidence="8">
    <location>
        <begin position="212"/>
        <end position="283"/>
    </location>
</feature>
<comment type="similarity">
    <text evidence="4">Belongs to the RTC4 family.</text>
</comment>
<dbReference type="RefSeq" id="XP_021870412.1">
    <property type="nucleotide sequence ID" value="XM_022018351.1"/>
</dbReference>